<dbReference type="InParanoid" id="A0A4R5D8L1"/>
<keyword evidence="2" id="KW-1185">Reference proteome</keyword>
<reference evidence="1 2" key="1">
    <citation type="submission" date="2019-03" db="EMBL/GenBank/DDBJ databases">
        <title>Draft genome sequences of novel Actinobacteria.</title>
        <authorList>
            <person name="Sahin N."/>
            <person name="Ay H."/>
            <person name="Saygin H."/>
        </authorList>
    </citation>
    <scope>NUCLEOTIDE SEQUENCE [LARGE SCALE GENOMIC DNA]</scope>
    <source>
        <strain evidence="1 2">5K138</strain>
    </source>
</reference>
<organism evidence="1 2">
    <name type="scientific">Jiangella asiatica</name>
    <dbReference type="NCBI Taxonomy" id="2530372"/>
    <lineage>
        <taxon>Bacteria</taxon>
        <taxon>Bacillati</taxon>
        <taxon>Actinomycetota</taxon>
        <taxon>Actinomycetes</taxon>
        <taxon>Jiangellales</taxon>
        <taxon>Jiangellaceae</taxon>
        <taxon>Jiangella</taxon>
    </lineage>
</organism>
<dbReference type="Proteomes" id="UP000294739">
    <property type="component" value="Unassembled WGS sequence"/>
</dbReference>
<sequence length="354" mass="39649">MMTPQHPGKHWHEADRLFREDEFWVGGDSAYSVPVGEDRAVWIFADTFISARGGERRSADSTMINNSVGIQDGLDPATGTMRFFWRRRADGRPASFLGTDDHTFLWPCNAVLLDGRLLLFAMRVRSRKMTPEEYERAGNLASFELVGWVARLVENPLDDPDRWRVRDLDTGTCRFATTLGAGALLVDGDHLYAHASAGSDTRGQYLARWRIADAADGHLTDREWWFGPDAGWLSEHAPLPTVPAPTVDAPQTEFTVHRDAAGRLVWVQTDGLFRADIVVREGERPEGPWTPFAPVYHPPEGDVEGGFVYGAKAHPEQRGAGGDLVLTYNNNALRSEMLMGRPELYYPTFVRVPR</sequence>
<dbReference type="RefSeq" id="WP_131895124.1">
    <property type="nucleotide sequence ID" value="NZ_SMKZ01000016.1"/>
</dbReference>
<evidence type="ECO:0000313" key="2">
    <source>
        <dbReference type="Proteomes" id="UP000294739"/>
    </source>
</evidence>
<gene>
    <name evidence="1" type="ORF">E1269_13075</name>
</gene>
<protein>
    <submittedName>
        <fullName evidence="1">DUF4185 domain-containing protein</fullName>
    </submittedName>
</protein>
<dbReference type="OrthoDB" id="284233at2"/>
<evidence type="ECO:0000313" key="1">
    <source>
        <dbReference type="EMBL" id="TDE09902.1"/>
    </source>
</evidence>
<accession>A0A4R5D8L1</accession>
<comment type="caution">
    <text evidence="1">The sequence shown here is derived from an EMBL/GenBank/DDBJ whole genome shotgun (WGS) entry which is preliminary data.</text>
</comment>
<dbReference type="EMBL" id="SMKZ01000016">
    <property type="protein sequence ID" value="TDE09902.1"/>
    <property type="molecule type" value="Genomic_DNA"/>
</dbReference>
<proteinExistence type="predicted"/>
<dbReference type="AlphaFoldDB" id="A0A4R5D8L1"/>
<name>A0A4R5D8L1_9ACTN</name>